<keyword evidence="3" id="KW-1185">Reference proteome</keyword>
<evidence type="ECO:0000256" key="1">
    <source>
        <dbReference type="SAM" id="Phobius"/>
    </source>
</evidence>
<name>A0ABR2ZDD4_9AGAR</name>
<gene>
    <name evidence="2" type="ORF">AAF712_013939</name>
</gene>
<accession>A0ABR2ZDD4</accession>
<evidence type="ECO:0000313" key="2">
    <source>
        <dbReference type="EMBL" id="KAL0059333.1"/>
    </source>
</evidence>
<keyword evidence="1" id="KW-0472">Membrane</keyword>
<keyword evidence="1" id="KW-0812">Transmembrane</keyword>
<evidence type="ECO:0000313" key="3">
    <source>
        <dbReference type="Proteomes" id="UP001437256"/>
    </source>
</evidence>
<dbReference type="Proteomes" id="UP001437256">
    <property type="component" value="Unassembled WGS sequence"/>
</dbReference>
<protein>
    <submittedName>
        <fullName evidence="2">Uncharacterized protein</fullName>
    </submittedName>
</protein>
<reference evidence="2 3" key="1">
    <citation type="submission" date="2024-05" db="EMBL/GenBank/DDBJ databases">
        <title>A draft genome resource for the thread blight pathogen Marasmius tenuissimus strain MS-2.</title>
        <authorList>
            <person name="Yulfo-Soto G.E."/>
            <person name="Baruah I.K."/>
            <person name="Amoako-Attah I."/>
            <person name="Bukari Y."/>
            <person name="Meinhardt L.W."/>
            <person name="Bailey B.A."/>
            <person name="Cohen S.P."/>
        </authorList>
    </citation>
    <scope>NUCLEOTIDE SEQUENCE [LARGE SCALE GENOMIC DNA]</scope>
    <source>
        <strain evidence="2 3">MS-2</strain>
    </source>
</reference>
<comment type="caution">
    <text evidence="2">The sequence shown here is derived from an EMBL/GenBank/DDBJ whole genome shotgun (WGS) entry which is preliminary data.</text>
</comment>
<proteinExistence type="predicted"/>
<keyword evidence="1" id="KW-1133">Transmembrane helix</keyword>
<feature type="transmembrane region" description="Helical" evidence="1">
    <location>
        <begin position="28"/>
        <end position="47"/>
    </location>
</feature>
<feature type="non-terminal residue" evidence="2">
    <location>
        <position position="138"/>
    </location>
</feature>
<dbReference type="EMBL" id="JBBXMP010000234">
    <property type="protein sequence ID" value="KAL0059333.1"/>
    <property type="molecule type" value="Genomic_DNA"/>
</dbReference>
<organism evidence="2 3">
    <name type="scientific">Marasmius tenuissimus</name>
    <dbReference type="NCBI Taxonomy" id="585030"/>
    <lineage>
        <taxon>Eukaryota</taxon>
        <taxon>Fungi</taxon>
        <taxon>Dikarya</taxon>
        <taxon>Basidiomycota</taxon>
        <taxon>Agaricomycotina</taxon>
        <taxon>Agaricomycetes</taxon>
        <taxon>Agaricomycetidae</taxon>
        <taxon>Agaricales</taxon>
        <taxon>Marasmiineae</taxon>
        <taxon>Marasmiaceae</taxon>
        <taxon>Marasmius</taxon>
    </lineage>
</organism>
<sequence length="138" mass="15480">MHKLNPLEIVWSGYPFVSGLAGRVDLRLGVALVALNIVLTSIGMVIALLLIKFVISCWIRWLVRAIVMLWINERNIIHRRRRHTQDKCIDTSDLNVIRDGVKTVSPSQSQSLANIESATITIESTSISISTSEQTQAW</sequence>